<proteinExistence type="predicted"/>
<name>A0A840PV62_URETH</name>
<evidence type="ECO:0000313" key="1">
    <source>
        <dbReference type="EMBL" id="MBB5148621.1"/>
    </source>
</evidence>
<organism evidence="1 2">
    <name type="scientific">Ureibacillus thermosphaericus</name>
    <dbReference type="NCBI Taxonomy" id="51173"/>
    <lineage>
        <taxon>Bacteria</taxon>
        <taxon>Bacillati</taxon>
        <taxon>Bacillota</taxon>
        <taxon>Bacilli</taxon>
        <taxon>Bacillales</taxon>
        <taxon>Caryophanaceae</taxon>
        <taxon>Ureibacillus</taxon>
    </lineage>
</organism>
<reference evidence="1 2" key="1">
    <citation type="submission" date="2020-08" db="EMBL/GenBank/DDBJ databases">
        <title>Genomic Encyclopedia of Type Strains, Phase IV (KMG-IV): sequencing the most valuable type-strain genomes for metagenomic binning, comparative biology and taxonomic classification.</title>
        <authorList>
            <person name="Goeker M."/>
        </authorList>
    </citation>
    <scope>NUCLEOTIDE SEQUENCE [LARGE SCALE GENOMIC DNA]</scope>
    <source>
        <strain evidence="1 2">DSM 10633</strain>
    </source>
</reference>
<protein>
    <submittedName>
        <fullName evidence="1">Uncharacterized protein</fullName>
    </submittedName>
</protein>
<dbReference type="AlphaFoldDB" id="A0A840PV62"/>
<sequence length="34" mass="4196">MRIKPRAWKHMTLKQRLIALYLVSNKNTVNRWND</sequence>
<comment type="caution">
    <text evidence="1">The sequence shown here is derived from an EMBL/GenBank/DDBJ whole genome shotgun (WGS) entry which is preliminary data.</text>
</comment>
<gene>
    <name evidence="1" type="ORF">HNR36_001007</name>
</gene>
<evidence type="ECO:0000313" key="2">
    <source>
        <dbReference type="Proteomes" id="UP000557217"/>
    </source>
</evidence>
<dbReference type="Proteomes" id="UP000557217">
    <property type="component" value="Unassembled WGS sequence"/>
</dbReference>
<keyword evidence="2" id="KW-1185">Reference proteome</keyword>
<dbReference type="EMBL" id="JACHGZ010000008">
    <property type="protein sequence ID" value="MBB5148621.1"/>
    <property type="molecule type" value="Genomic_DNA"/>
</dbReference>
<accession>A0A840PV62</accession>